<gene>
    <name evidence="1" type="ORF">JKP34_05160</name>
</gene>
<dbReference type="Pfam" id="PF01257">
    <property type="entry name" value="2Fe-2S_thioredx"/>
    <property type="match status" value="1"/>
</dbReference>
<name>A0A937DJ86_9BACT</name>
<dbReference type="Proteomes" id="UP000642920">
    <property type="component" value="Unassembled WGS sequence"/>
</dbReference>
<dbReference type="RefSeq" id="WP_201918379.1">
    <property type="nucleotide sequence ID" value="NZ_JAERQG010000001.1"/>
</dbReference>
<dbReference type="SUPFAM" id="SSF52833">
    <property type="entry name" value="Thioredoxin-like"/>
    <property type="match status" value="1"/>
</dbReference>
<keyword evidence="2" id="KW-1185">Reference proteome</keyword>
<accession>A0A937DJ86</accession>
<protein>
    <submittedName>
        <fullName evidence="1">(2Fe-2S) ferredoxin domain-containing protein</fullName>
    </submittedName>
</protein>
<dbReference type="AlphaFoldDB" id="A0A937DJ86"/>
<dbReference type="CDD" id="cd02980">
    <property type="entry name" value="TRX_Fd_family"/>
    <property type="match status" value="1"/>
</dbReference>
<organism evidence="1 2">
    <name type="scientific">Marivirga atlantica</name>
    <dbReference type="NCBI Taxonomy" id="1548457"/>
    <lineage>
        <taxon>Bacteria</taxon>
        <taxon>Pseudomonadati</taxon>
        <taxon>Bacteroidota</taxon>
        <taxon>Cytophagia</taxon>
        <taxon>Cytophagales</taxon>
        <taxon>Marivirgaceae</taxon>
        <taxon>Marivirga</taxon>
    </lineage>
</organism>
<evidence type="ECO:0000313" key="1">
    <source>
        <dbReference type="EMBL" id="MBL0764629.1"/>
    </source>
</evidence>
<reference evidence="1" key="1">
    <citation type="submission" date="2021-01" db="EMBL/GenBank/DDBJ databases">
        <title>Marivirga sp. nov., isolated from intertidal surface sediments.</title>
        <authorList>
            <person name="Zhang M."/>
        </authorList>
    </citation>
    <scope>NUCLEOTIDE SEQUENCE</scope>
    <source>
        <strain evidence="1">SM1354</strain>
    </source>
</reference>
<comment type="caution">
    <text evidence="1">The sequence shown here is derived from an EMBL/GenBank/DDBJ whole genome shotgun (WGS) entry which is preliminary data.</text>
</comment>
<dbReference type="Gene3D" id="3.40.30.10">
    <property type="entry name" value="Glutaredoxin"/>
    <property type="match status" value="1"/>
</dbReference>
<dbReference type="EMBL" id="JAERQG010000001">
    <property type="protein sequence ID" value="MBL0764629.1"/>
    <property type="molecule type" value="Genomic_DNA"/>
</dbReference>
<proteinExistence type="predicted"/>
<dbReference type="InterPro" id="IPR036249">
    <property type="entry name" value="Thioredoxin-like_sf"/>
</dbReference>
<evidence type="ECO:0000313" key="2">
    <source>
        <dbReference type="Proteomes" id="UP000642920"/>
    </source>
</evidence>
<sequence>MQETEEQKYLFICQSKSCLKRGSSHVRKELKQQLKENKMHKRVRVVNTKCMDACKCGPNLVYGNKLYQEVGGKDIDSIIRACQ</sequence>